<dbReference type="EMBL" id="FOFN01000002">
    <property type="protein sequence ID" value="SEQ43093.1"/>
    <property type="molecule type" value="Genomic_DNA"/>
</dbReference>
<organism evidence="1 2">
    <name type="scientific">Hyunsoonleella jejuensis</name>
    <dbReference type="NCBI Taxonomy" id="419940"/>
    <lineage>
        <taxon>Bacteria</taxon>
        <taxon>Pseudomonadati</taxon>
        <taxon>Bacteroidota</taxon>
        <taxon>Flavobacteriia</taxon>
        <taxon>Flavobacteriales</taxon>
        <taxon>Flavobacteriaceae</taxon>
    </lineage>
</organism>
<name>A0A1H9FZM8_9FLAO</name>
<gene>
    <name evidence="1" type="ORF">SAMN05421824_1625</name>
</gene>
<reference evidence="1 2" key="1">
    <citation type="submission" date="2016-10" db="EMBL/GenBank/DDBJ databases">
        <authorList>
            <person name="de Groot N.N."/>
        </authorList>
    </citation>
    <scope>NUCLEOTIDE SEQUENCE [LARGE SCALE GENOMIC DNA]</scope>
    <source>
        <strain evidence="1 2">DSM 21035</strain>
    </source>
</reference>
<dbReference type="Proteomes" id="UP000198999">
    <property type="component" value="Unassembled WGS sequence"/>
</dbReference>
<accession>A0A1H9FZM8</accession>
<protein>
    <submittedName>
        <fullName evidence="1">Uncharacterized protein</fullName>
    </submittedName>
</protein>
<sequence>MPFRLGFSAVDGMKNKSLSCVQSKGPTKEGY</sequence>
<dbReference type="STRING" id="419940.SAMN05421824_1625"/>
<dbReference type="AlphaFoldDB" id="A0A1H9FZM8"/>
<evidence type="ECO:0000313" key="1">
    <source>
        <dbReference type="EMBL" id="SEQ43093.1"/>
    </source>
</evidence>
<evidence type="ECO:0000313" key="2">
    <source>
        <dbReference type="Proteomes" id="UP000198999"/>
    </source>
</evidence>
<keyword evidence="2" id="KW-1185">Reference proteome</keyword>
<proteinExistence type="predicted"/>